<dbReference type="AlphaFoldDB" id="A0A379MSS8"/>
<evidence type="ECO:0000256" key="1">
    <source>
        <dbReference type="ARBA" id="ARBA00022729"/>
    </source>
</evidence>
<proteinExistence type="predicted"/>
<keyword evidence="4" id="KW-1185">Reference proteome</keyword>
<feature type="signal peptide" evidence="2">
    <location>
        <begin position="1"/>
        <end position="22"/>
    </location>
</feature>
<name>A0A379MSS8_9BACT</name>
<reference evidence="3 4" key="1">
    <citation type="submission" date="2018-06" db="EMBL/GenBank/DDBJ databases">
        <authorList>
            <consortium name="Pathogen Informatics"/>
            <person name="Doyle S."/>
        </authorList>
    </citation>
    <scope>NUCLEOTIDE SEQUENCE [LARGE SCALE GENOMIC DNA]</scope>
    <source>
        <strain evidence="3 4">NCTC11190</strain>
    </source>
</reference>
<feature type="chain" id="PRO_5016590195" description="Outer membrane lipoprotein-sorting protein" evidence="2">
    <location>
        <begin position="23"/>
        <end position="243"/>
    </location>
</feature>
<accession>A0A379MSS8</accession>
<dbReference type="OrthoDB" id="128937at2"/>
<evidence type="ECO:0008006" key="5">
    <source>
        <dbReference type="Google" id="ProtNLM"/>
    </source>
</evidence>
<evidence type="ECO:0000313" key="3">
    <source>
        <dbReference type="EMBL" id="SUE34721.1"/>
    </source>
</evidence>
<sequence length="243" mass="27001">MKKILLWAAVLCAGLAAMPVQAQNDGADAVIERYERATGLDRLSPSEMTCVMMEVVAEVQGMAMPMTMVLKEPGKMNVDMEVAGQKMRMVTDGEKGWVSIPGQGTMPMPDEMMAQLREQTNVSQNYRWNKKDYSYKLAGEVQEGGRTYTGVLMTPKKPQPQVGNMVVYFDKENGLVSFLTMDIEQGGQTQSARMNFSAYRSYGKVKLPSLYKMLVNGSPMMTLEIKALQYAYPAADSLFAKPE</sequence>
<dbReference type="Gene3D" id="2.50.20.10">
    <property type="entry name" value="Lipoprotein localisation LolA/LolB/LppX"/>
    <property type="match status" value="1"/>
</dbReference>
<dbReference type="InterPro" id="IPR004564">
    <property type="entry name" value="OM_lipoprot_carrier_LolA-like"/>
</dbReference>
<protein>
    <recommendedName>
        <fullName evidence="5">Outer membrane lipoprotein-sorting protein</fullName>
    </recommendedName>
</protein>
<dbReference type="SUPFAM" id="SSF89392">
    <property type="entry name" value="Prokaryotic lipoproteins and lipoprotein localization factors"/>
    <property type="match status" value="1"/>
</dbReference>
<dbReference type="InterPro" id="IPR029046">
    <property type="entry name" value="LolA/LolB/LppX"/>
</dbReference>
<keyword evidence="1 2" id="KW-0732">Signal</keyword>
<gene>
    <name evidence="3" type="ORF">NCTC11190_01954</name>
</gene>
<evidence type="ECO:0000313" key="4">
    <source>
        <dbReference type="Proteomes" id="UP000255233"/>
    </source>
</evidence>
<dbReference type="RefSeq" id="WP_027291459.1">
    <property type="nucleotide sequence ID" value="NZ_CALVFX010000001.1"/>
</dbReference>
<organism evidence="3 4">
    <name type="scientific">Rikenella microfusus</name>
    <dbReference type="NCBI Taxonomy" id="28139"/>
    <lineage>
        <taxon>Bacteria</taxon>
        <taxon>Pseudomonadati</taxon>
        <taxon>Bacteroidota</taxon>
        <taxon>Bacteroidia</taxon>
        <taxon>Bacteroidales</taxon>
        <taxon>Rikenellaceae</taxon>
        <taxon>Rikenella</taxon>
    </lineage>
</organism>
<dbReference type="Proteomes" id="UP000255233">
    <property type="component" value="Unassembled WGS sequence"/>
</dbReference>
<dbReference type="STRING" id="880526.GCA_000427365_01864"/>
<evidence type="ECO:0000256" key="2">
    <source>
        <dbReference type="SAM" id="SignalP"/>
    </source>
</evidence>
<dbReference type="CDD" id="cd16325">
    <property type="entry name" value="LolA"/>
    <property type="match status" value="1"/>
</dbReference>
<dbReference type="EMBL" id="UGVL01000001">
    <property type="protein sequence ID" value="SUE34721.1"/>
    <property type="molecule type" value="Genomic_DNA"/>
</dbReference>